<evidence type="ECO:0000256" key="6">
    <source>
        <dbReference type="ARBA" id="ARBA00023136"/>
    </source>
</evidence>
<dbReference type="AlphaFoldDB" id="A0AAC9JS46"/>
<organism evidence="10 11">
    <name type="scientific">Chelatococcus daeguensis</name>
    <dbReference type="NCBI Taxonomy" id="444444"/>
    <lineage>
        <taxon>Bacteria</taxon>
        <taxon>Pseudomonadati</taxon>
        <taxon>Pseudomonadota</taxon>
        <taxon>Alphaproteobacteria</taxon>
        <taxon>Hyphomicrobiales</taxon>
        <taxon>Chelatococcaceae</taxon>
        <taxon>Chelatococcus</taxon>
    </lineage>
</organism>
<keyword evidence="3" id="KW-1003">Cell membrane</keyword>
<dbReference type="GO" id="GO:0015220">
    <property type="term" value="F:choline transmembrane transporter activity"/>
    <property type="evidence" value="ECO:0007669"/>
    <property type="project" value="TreeGrafter"/>
</dbReference>
<keyword evidence="11" id="KW-1185">Reference proteome</keyword>
<dbReference type="FunFam" id="1.10.3730.20:FF:000001">
    <property type="entry name" value="Quaternary ammonium compound resistance transporter SugE"/>
    <property type="match status" value="1"/>
</dbReference>
<dbReference type="KEGG" id="cdq:BOQ54_01400"/>
<dbReference type="GO" id="GO:0015297">
    <property type="term" value="F:antiporter activity"/>
    <property type="evidence" value="ECO:0007669"/>
    <property type="project" value="TreeGrafter"/>
</dbReference>
<dbReference type="Gene3D" id="1.10.3730.20">
    <property type="match status" value="1"/>
</dbReference>
<keyword evidence="6 9" id="KW-0472">Membrane</keyword>
<dbReference type="SUPFAM" id="SSF103481">
    <property type="entry name" value="Multidrug resistance efflux transporter EmrE"/>
    <property type="match status" value="1"/>
</dbReference>
<evidence type="ECO:0000256" key="3">
    <source>
        <dbReference type="ARBA" id="ARBA00022475"/>
    </source>
</evidence>
<evidence type="ECO:0000256" key="4">
    <source>
        <dbReference type="ARBA" id="ARBA00022692"/>
    </source>
</evidence>
<keyword evidence="5 9" id="KW-1133">Transmembrane helix</keyword>
<dbReference type="InterPro" id="IPR000390">
    <property type="entry name" value="Small_drug/metabolite_transptr"/>
</dbReference>
<evidence type="ECO:0000256" key="7">
    <source>
        <dbReference type="ARBA" id="ARBA00038032"/>
    </source>
</evidence>
<evidence type="ECO:0000313" key="11">
    <source>
        <dbReference type="Proteomes" id="UP000182703"/>
    </source>
</evidence>
<sequence>MATGYLYLLIAIVGEVIATSALKASEGFSRPLPSLVTVVGYGIAFYCLSLTLRTIPVGIAYAIWSGIGIVLISLVGLVAFQQTLDVPALLGIGLILAGVVVINVFSSSVPH</sequence>
<dbReference type="Proteomes" id="UP000182703">
    <property type="component" value="Chromosome"/>
</dbReference>
<name>A0AAC9JS46_9HYPH</name>
<keyword evidence="4 8" id="KW-0812">Transmembrane</keyword>
<dbReference type="PANTHER" id="PTHR30561:SF1">
    <property type="entry name" value="MULTIDRUG TRANSPORTER EMRE"/>
    <property type="match status" value="1"/>
</dbReference>
<evidence type="ECO:0000256" key="1">
    <source>
        <dbReference type="ARBA" id="ARBA00004651"/>
    </source>
</evidence>
<feature type="transmembrane region" description="Helical" evidence="9">
    <location>
        <begin position="34"/>
        <end position="52"/>
    </location>
</feature>
<feature type="transmembrane region" description="Helical" evidence="9">
    <location>
        <begin position="59"/>
        <end position="80"/>
    </location>
</feature>
<proteinExistence type="inferred from homology"/>
<comment type="subcellular location">
    <subcellularLocation>
        <location evidence="1 8">Cell membrane</location>
        <topology evidence="1 8">Multi-pass membrane protein</topology>
    </subcellularLocation>
</comment>
<evidence type="ECO:0000256" key="8">
    <source>
        <dbReference type="RuleBase" id="RU003942"/>
    </source>
</evidence>
<evidence type="ECO:0000313" key="10">
    <source>
        <dbReference type="EMBL" id="APF36152.1"/>
    </source>
</evidence>
<dbReference type="GO" id="GO:0015199">
    <property type="term" value="F:amino-acid betaine transmembrane transporter activity"/>
    <property type="evidence" value="ECO:0007669"/>
    <property type="project" value="TreeGrafter"/>
</dbReference>
<feature type="transmembrane region" description="Helical" evidence="9">
    <location>
        <begin position="86"/>
        <end position="105"/>
    </location>
</feature>
<comment type="similarity">
    <text evidence="7 8">Belongs to the drug/metabolite transporter (DMT) superfamily. Small multidrug resistance (SMR) (TC 2.A.7.1) family.</text>
</comment>
<evidence type="ECO:0000256" key="5">
    <source>
        <dbReference type="ARBA" id="ARBA00022989"/>
    </source>
</evidence>
<keyword evidence="2" id="KW-0813">Transport</keyword>
<evidence type="ECO:0000256" key="9">
    <source>
        <dbReference type="SAM" id="Phobius"/>
    </source>
</evidence>
<dbReference type="Pfam" id="PF00893">
    <property type="entry name" value="Multi_Drug_Res"/>
    <property type="match status" value="1"/>
</dbReference>
<dbReference type="InterPro" id="IPR045324">
    <property type="entry name" value="Small_multidrug_res"/>
</dbReference>
<protein>
    <submittedName>
        <fullName evidence="10">QacE family quaternary ammonium compound efflux SMR transporter</fullName>
    </submittedName>
</protein>
<dbReference type="GO" id="GO:0031460">
    <property type="term" value="P:glycine betaine transport"/>
    <property type="evidence" value="ECO:0007669"/>
    <property type="project" value="TreeGrafter"/>
</dbReference>
<dbReference type="InterPro" id="IPR037185">
    <property type="entry name" value="EmrE-like"/>
</dbReference>
<dbReference type="EMBL" id="CP018095">
    <property type="protein sequence ID" value="APF36152.1"/>
    <property type="molecule type" value="Genomic_DNA"/>
</dbReference>
<reference evidence="10 11" key="1">
    <citation type="submission" date="2016-11" db="EMBL/GenBank/DDBJ databases">
        <title>Complete genome sequence of the aerobically denitrifying bacterium Chelatococcus daeguensis TAD1.</title>
        <authorList>
            <person name="Yang Y."/>
            <person name="Huang S."/>
            <person name="Lin E."/>
        </authorList>
    </citation>
    <scope>NUCLEOTIDE SEQUENCE [LARGE SCALE GENOMIC DNA]</scope>
    <source>
        <strain evidence="10 11">TAD1</strain>
    </source>
</reference>
<accession>A0AAC9JS46</accession>
<dbReference type="GO" id="GO:1990961">
    <property type="term" value="P:xenobiotic detoxification by transmembrane export across the plasma membrane"/>
    <property type="evidence" value="ECO:0007669"/>
    <property type="project" value="UniProtKB-ARBA"/>
</dbReference>
<dbReference type="RefSeq" id="WP_055459601.1">
    <property type="nucleotide sequence ID" value="NZ_CP018095.1"/>
</dbReference>
<dbReference type="PANTHER" id="PTHR30561">
    <property type="entry name" value="SMR FAMILY PROTON-DEPENDENT DRUG EFFLUX TRANSPORTER SUGE"/>
    <property type="match status" value="1"/>
</dbReference>
<evidence type="ECO:0000256" key="2">
    <source>
        <dbReference type="ARBA" id="ARBA00022448"/>
    </source>
</evidence>
<dbReference type="GO" id="GO:0005886">
    <property type="term" value="C:plasma membrane"/>
    <property type="evidence" value="ECO:0007669"/>
    <property type="project" value="UniProtKB-SubCell"/>
</dbReference>
<gene>
    <name evidence="10" type="ORF">BOQ54_01400</name>
</gene>